<dbReference type="GeneID" id="30962682"/>
<evidence type="ECO:0000313" key="2">
    <source>
        <dbReference type="Proteomes" id="UP000095038"/>
    </source>
</evidence>
<reference evidence="2" key="1">
    <citation type="submission" date="2016-05" db="EMBL/GenBank/DDBJ databases">
        <title>Comparative genomics of biotechnologically important yeasts.</title>
        <authorList>
            <consortium name="DOE Joint Genome Institute"/>
            <person name="Riley R."/>
            <person name="Haridas S."/>
            <person name="Wolfe K.H."/>
            <person name="Lopes M.R."/>
            <person name="Hittinger C.T."/>
            <person name="Goker M."/>
            <person name="Salamov A."/>
            <person name="Wisecaver J."/>
            <person name="Long T.M."/>
            <person name="Aerts A.L."/>
            <person name="Barry K."/>
            <person name="Choi C."/>
            <person name="Clum A."/>
            <person name="Coughlan A.Y."/>
            <person name="Deshpande S."/>
            <person name="Douglass A.P."/>
            <person name="Hanson S.J."/>
            <person name="Klenk H.-P."/>
            <person name="Labutti K."/>
            <person name="Lapidus A."/>
            <person name="Lindquist E."/>
            <person name="Lipzen A."/>
            <person name="Meier-Kolthoff J.P."/>
            <person name="Ohm R.A."/>
            <person name="Otillar R.P."/>
            <person name="Pangilinan J."/>
            <person name="Peng Y."/>
            <person name="Rokas A."/>
            <person name="Rosa C.A."/>
            <person name="Scheuner C."/>
            <person name="Sibirny A.A."/>
            <person name="Slot J.C."/>
            <person name="Stielow J.B."/>
            <person name="Sun H."/>
            <person name="Kurtzman C.P."/>
            <person name="Blackwell M."/>
            <person name="Grigoriev I.V."/>
            <person name="Jeffries T.W."/>
        </authorList>
    </citation>
    <scope>NUCLEOTIDE SEQUENCE [LARGE SCALE GENOMIC DNA]</scope>
    <source>
        <strain evidence="2">DSM 1968</strain>
    </source>
</reference>
<protein>
    <submittedName>
        <fullName evidence="1">Uncharacterized protein</fullName>
    </submittedName>
</protein>
<gene>
    <name evidence="1" type="ORF">ASCRUDRAFT_132666</name>
</gene>
<keyword evidence="2" id="KW-1185">Reference proteome</keyword>
<organism evidence="1 2">
    <name type="scientific">Ascoidea rubescens DSM 1968</name>
    <dbReference type="NCBI Taxonomy" id="1344418"/>
    <lineage>
        <taxon>Eukaryota</taxon>
        <taxon>Fungi</taxon>
        <taxon>Dikarya</taxon>
        <taxon>Ascomycota</taxon>
        <taxon>Saccharomycotina</taxon>
        <taxon>Saccharomycetes</taxon>
        <taxon>Ascoideaceae</taxon>
        <taxon>Ascoidea</taxon>
    </lineage>
</organism>
<evidence type="ECO:0000313" key="1">
    <source>
        <dbReference type="EMBL" id="ODV62181.1"/>
    </source>
</evidence>
<name>A0A1D2VKP5_9ASCO</name>
<dbReference type="EMBL" id="KV454477">
    <property type="protein sequence ID" value="ODV62181.1"/>
    <property type="molecule type" value="Genomic_DNA"/>
</dbReference>
<dbReference type="RefSeq" id="XP_020048488.1">
    <property type="nucleotide sequence ID" value="XM_020189046.1"/>
</dbReference>
<proteinExistence type="predicted"/>
<sequence length="67" mass="7481">MLHLCRARAVKSQRGWTCEQRELQSGGRTTRDRAWAVVPHCACTRPGSGERGLWASSATRARCARLL</sequence>
<accession>A0A1D2VKP5</accession>
<dbReference type="Proteomes" id="UP000095038">
    <property type="component" value="Unassembled WGS sequence"/>
</dbReference>
<dbReference type="AlphaFoldDB" id="A0A1D2VKP5"/>
<dbReference type="InParanoid" id="A0A1D2VKP5"/>